<accession>A0ABS1IUZ7</accession>
<dbReference type="EMBL" id="JADRCR010000012">
    <property type="protein sequence ID" value="MBK5145589.1"/>
    <property type="molecule type" value="Genomic_DNA"/>
</dbReference>
<keyword evidence="2" id="KW-1185">Reference proteome</keyword>
<organism evidence="1 2">
    <name type="scientific">Limnobaculum allomyrinae</name>
    <dbReference type="NCBI Taxonomy" id="2791986"/>
    <lineage>
        <taxon>Bacteria</taxon>
        <taxon>Pseudomonadati</taxon>
        <taxon>Pseudomonadota</taxon>
        <taxon>Gammaproteobacteria</taxon>
        <taxon>Enterobacterales</taxon>
        <taxon>Budviciaceae</taxon>
        <taxon>Limnobaculum</taxon>
    </lineage>
</organism>
<reference evidence="1 2" key="1">
    <citation type="submission" date="2020-11" db="EMBL/GenBank/DDBJ databases">
        <title>Insectihabitans protaetiae gen. nov. sp. nov. and Insectihabitans allomyrinae sp. nov., isolated from larvae of Protaetia brevitarsis seulensis and Allomyrina dichotoma, respectively.</title>
        <authorList>
            <person name="Lee S.D."/>
            <person name="Byeon Y.-S."/>
            <person name="Kim S.-M."/>
            <person name="Yang H.L."/>
            <person name="Kim I.S."/>
        </authorList>
    </citation>
    <scope>NUCLEOTIDE SEQUENCE [LARGE SCALE GENOMIC DNA]</scope>
    <source>
        <strain evidence="1 2">BWR-B9</strain>
    </source>
</reference>
<gene>
    <name evidence="1" type="ORF">I2494_18085</name>
</gene>
<evidence type="ECO:0000313" key="1">
    <source>
        <dbReference type="EMBL" id="MBK5145589.1"/>
    </source>
</evidence>
<comment type="caution">
    <text evidence="1">The sequence shown here is derived from an EMBL/GenBank/DDBJ whole genome shotgun (WGS) entry which is preliminary data.</text>
</comment>
<protein>
    <submittedName>
        <fullName evidence="1">Uncharacterized protein</fullName>
    </submittedName>
</protein>
<proteinExistence type="predicted"/>
<dbReference type="Proteomes" id="UP001296921">
    <property type="component" value="Unassembled WGS sequence"/>
</dbReference>
<sequence length="103" mass="11343">MEKEKAAPITIEIDISAIQEKIDILTNELLEFGVTAFDGSSESFTDAILNDISAMCNNIILSDLSPAVVTNGTMQIIQRTDFGIEFERLITTIRTAKLNLAHK</sequence>
<dbReference type="RefSeq" id="WP_218468469.1">
    <property type="nucleotide sequence ID" value="NZ_JADRCR010000012.1"/>
</dbReference>
<name>A0ABS1IUZ7_9GAMM</name>
<evidence type="ECO:0000313" key="2">
    <source>
        <dbReference type="Proteomes" id="UP001296921"/>
    </source>
</evidence>